<gene>
    <name evidence="2" type="ORF">FA15DRAFT_688754</name>
</gene>
<keyword evidence="1" id="KW-0732">Signal</keyword>
<protein>
    <recommendedName>
        <fullName evidence="4">SnoaL-like domain-containing protein</fullName>
    </recommendedName>
</protein>
<dbReference type="EMBL" id="ML210268">
    <property type="protein sequence ID" value="TFK21439.1"/>
    <property type="molecule type" value="Genomic_DNA"/>
</dbReference>
<dbReference type="OrthoDB" id="2820488at2759"/>
<dbReference type="SUPFAM" id="SSF54427">
    <property type="entry name" value="NTF2-like"/>
    <property type="match status" value="1"/>
</dbReference>
<accession>A0A5C3KM27</accession>
<evidence type="ECO:0008006" key="4">
    <source>
        <dbReference type="Google" id="ProtNLM"/>
    </source>
</evidence>
<dbReference type="AlphaFoldDB" id="A0A5C3KM27"/>
<keyword evidence="3" id="KW-1185">Reference proteome</keyword>
<name>A0A5C3KM27_COPMA</name>
<evidence type="ECO:0000313" key="2">
    <source>
        <dbReference type="EMBL" id="TFK21439.1"/>
    </source>
</evidence>
<organism evidence="2 3">
    <name type="scientific">Coprinopsis marcescibilis</name>
    <name type="common">Agaric fungus</name>
    <name type="synonym">Psathyrella marcescibilis</name>
    <dbReference type="NCBI Taxonomy" id="230819"/>
    <lineage>
        <taxon>Eukaryota</taxon>
        <taxon>Fungi</taxon>
        <taxon>Dikarya</taxon>
        <taxon>Basidiomycota</taxon>
        <taxon>Agaricomycotina</taxon>
        <taxon>Agaricomycetes</taxon>
        <taxon>Agaricomycetidae</taxon>
        <taxon>Agaricales</taxon>
        <taxon>Agaricineae</taxon>
        <taxon>Psathyrellaceae</taxon>
        <taxon>Coprinopsis</taxon>
    </lineage>
</organism>
<reference evidence="2 3" key="1">
    <citation type="journal article" date="2019" name="Nat. Ecol. Evol.">
        <title>Megaphylogeny resolves global patterns of mushroom evolution.</title>
        <authorList>
            <person name="Varga T."/>
            <person name="Krizsan K."/>
            <person name="Foldi C."/>
            <person name="Dima B."/>
            <person name="Sanchez-Garcia M."/>
            <person name="Sanchez-Ramirez S."/>
            <person name="Szollosi G.J."/>
            <person name="Szarkandi J.G."/>
            <person name="Papp V."/>
            <person name="Albert L."/>
            <person name="Andreopoulos W."/>
            <person name="Angelini C."/>
            <person name="Antonin V."/>
            <person name="Barry K.W."/>
            <person name="Bougher N.L."/>
            <person name="Buchanan P."/>
            <person name="Buyck B."/>
            <person name="Bense V."/>
            <person name="Catcheside P."/>
            <person name="Chovatia M."/>
            <person name="Cooper J."/>
            <person name="Damon W."/>
            <person name="Desjardin D."/>
            <person name="Finy P."/>
            <person name="Geml J."/>
            <person name="Haridas S."/>
            <person name="Hughes K."/>
            <person name="Justo A."/>
            <person name="Karasinski D."/>
            <person name="Kautmanova I."/>
            <person name="Kiss B."/>
            <person name="Kocsube S."/>
            <person name="Kotiranta H."/>
            <person name="LaButti K.M."/>
            <person name="Lechner B.E."/>
            <person name="Liimatainen K."/>
            <person name="Lipzen A."/>
            <person name="Lukacs Z."/>
            <person name="Mihaltcheva S."/>
            <person name="Morgado L.N."/>
            <person name="Niskanen T."/>
            <person name="Noordeloos M.E."/>
            <person name="Ohm R.A."/>
            <person name="Ortiz-Santana B."/>
            <person name="Ovrebo C."/>
            <person name="Racz N."/>
            <person name="Riley R."/>
            <person name="Savchenko A."/>
            <person name="Shiryaev A."/>
            <person name="Soop K."/>
            <person name="Spirin V."/>
            <person name="Szebenyi C."/>
            <person name="Tomsovsky M."/>
            <person name="Tulloss R.E."/>
            <person name="Uehling J."/>
            <person name="Grigoriev I.V."/>
            <person name="Vagvolgyi C."/>
            <person name="Papp T."/>
            <person name="Martin F.M."/>
            <person name="Miettinen O."/>
            <person name="Hibbett D.S."/>
            <person name="Nagy L.G."/>
        </authorList>
    </citation>
    <scope>NUCLEOTIDE SEQUENCE [LARGE SCALE GENOMIC DNA]</scope>
    <source>
        <strain evidence="2 3">CBS 121175</strain>
    </source>
</reference>
<evidence type="ECO:0000313" key="3">
    <source>
        <dbReference type="Proteomes" id="UP000307440"/>
    </source>
</evidence>
<sequence>MMQSFRLIAVALTLCLSSLGAVASPVAEIAELEVRQPPPGGPHWPPAVCNPNESGPHLQARQQAALDDFARLYFVERDIDTAFDRWVPGQYIRHNPNAEQGRHTAIPALKALWGNPQMTTSNRSWFAGEGYGMLHFKFRIGAANTNMAVVDKFRFQGTCIVEHWDVMQVITGNEPNPIAFF</sequence>
<feature type="chain" id="PRO_5022707343" description="SnoaL-like domain-containing protein" evidence="1">
    <location>
        <begin position="24"/>
        <end position="181"/>
    </location>
</feature>
<proteinExistence type="predicted"/>
<dbReference type="Proteomes" id="UP000307440">
    <property type="component" value="Unassembled WGS sequence"/>
</dbReference>
<feature type="signal peptide" evidence="1">
    <location>
        <begin position="1"/>
        <end position="23"/>
    </location>
</feature>
<dbReference type="InterPro" id="IPR032710">
    <property type="entry name" value="NTF2-like_dom_sf"/>
</dbReference>
<evidence type="ECO:0000256" key="1">
    <source>
        <dbReference type="SAM" id="SignalP"/>
    </source>
</evidence>
<dbReference type="Gene3D" id="3.10.450.50">
    <property type="match status" value="1"/>
</dbReference>